<organism evidence="1 2">
    <name type="scientific">Vibrio albus</name>
    <dbReference type="NCBI Taxonomy" id="2200953"/>
    <lineage>
        <taxon>Bacteria</taxon>
        <taxon>Pseudomonadati</taxon>
        <taxon>Pseudomonadota</taxon>
        <taxon>Gammaproteobacteria</taxon>
        <taxon>Vibrionales</taxon>
        <taxon>Vibrionaceae</taxon>
        <taxon>Vibrio</taxon>
    </lineage>
</organism>
<accession>A0A2U3B5T4</accession>
<keyword evidence="2" id="KW-1185">Reference proteome</keyword>
<name>A0A2U3B5T4_9VIBR</name>
<sequence>MTSNFDCRLPNLIKNLEYCSIERAITLFNIEQDDLYHFLLTGAISCHVLIEEWEVDSERFFLRKKPSIYMGPDSFKKLEELGEETNKKRGSSISHITVTQGSVLEGKFELRVGISGIWRIVGLTSIRSILEIDEDKIPECYLEAETSTKAKEETEFKKDNDYPFIVLNDKLIPAFGIPKDKVILLQSEMNKLYRALIKGDLVLDNIYNSKSVAERETNNTKSTVELDSALKTRKTEIKNAALIEFSLRIFDEFEFDENGSKQITSAATWAEMVSEYCHRVNDWKEKPPLSKDRLTRELSPYFKAKQAQILPPKNVQK</sequence>
<evidence type="ECO:0000313" key="2">
    <source>
        <dbReference type="Proteomes" id="UP000245362"/>
    </source>
</evidence>
<dbReference type="AlphaFoldDB" id="A0A2U3B5T4"/>
<dbReference type="OrthoDB" id="6580368at2"/>
<comment type="caution">
    <text evidence="1">The sequence shown here is derived from an EMBL/GenBank/DDBJ whole genome shotgun (WGS) entry which is preliminary data.</text>
</comment>
<reference evidence="1 2" key="1">
    <citation type="submission" date="2018-05" db="EMBL/GenBank/DDBJ databases">
        <title>Vibrio limimaris sp. nov., isolated from marine sediment.</title>
        <authorList>
            <person name="Li C.-M."/>
        </authorList>
    </citation>
    <scope>NUCLEOTIDE SEQUENCE [LARGE SCALE GENOMIC DNA]</scope>
    <source>
        <strain evidence="1 2">E4404</strain>
    </source>
</reference>
<evidence type="ECO:0000313" key="1">
    <source>
        <dbReference type="EMBL" id="PWI32150.1"/>
    </source>
</evidence>
<gene>
    <name evidence="1" type="ORF">DI392_17470</name>
</gene>
<dbReference type="RefSeq" id="WP_109320979.1">
    <property type="nucleotide sequence ID" value="NZ_QFWT01000011.1"/>
</dbReference>
<proteinExistence type="predicted"/>
<protein>
    <submittedName>
        <fullName evidence="1">Uncharacterized protein</fullName>
    </submittedName>
</protein>
<dbReference type="Proteomes" id="UP000245362">
    <property type="component" value="Unassembled WGS sequence"/>
</dbReference>
<dbReference type="EMBL" id="QFWT01000011">
    <property type="protein sequence ID" value="PWI32150.1"/>
    <property type="molecule type" value="Genomic_DNA"/>
</dbReference>